<protein>
    <submittedName>
        <fullName evidence="1">Uncharacterized protein</fullName>
    </submittedName>
</protein>
<sequence>MAWVLWCFLALALDWVGLLAIFLMSVSLLRAEAGVCARRRSNFLSLRRKKVTKERATLLAVSLRFAAGNLRCSFTGCAA</sequence>
<organism evidence="1 2">
    <name type="scientific">Simplicispira hankyongi</name>
    <dbReference type="NCBI Taxonomy" id="2315688"/>
    <lineage>
        <taxon>Bacteria</taxon>
        <taxon>Pseudomonadati</taxon>
        <taxon>Pseudomonadota</taxon>
        <taxon>Betaproteobacteria</taxon>
        <taxon>Burkholderiales</taxon>
        <taxon>Comamonadaceae</taxon>
        <taxon>Simplicispira</taxon>
    </lineage>
</organism>
<name>A0A398CIU0_9BURK</name>
<dbReference type="Proteomes" id="UP000266302">
    <property type="component" value="Unassembled WGS sequence"/>
</dbReference>
<dbReference type="AlphaFoldDB" id="A0A398CIU0"/>
<keyword evidence="2" id="KW-1185">Reference proteome</keyword>
<accession>A0A398CIU0</accession>
<comment type="caution">
    <text evidence="1">The sequence shown here is derived from an EMBL/GenBank/DDBJ whole genome shotgun (WGS) entry which is preliminary data.</text>
</comment>
<dbReference type="EMBL" id="QXJC01000001">
    <property type="protein sequence ID" value="RID99670.1"/>
    <property type="molecule type" value="Genomic_DNA"/>
</dbReference>
<evidence type="ECO:0000313" key="2">
    <source>
        <dbReference type="Proteomes" id="UP000266302"/>
    </source>
</evidence>
<proteinExistence type="predicted"/>
<evidence type="ECO:0000313" key="1">
    <source>
        <dbReference type="EMBL" id="RID99670.1"/>
    </source>
</evidence>
<gene>
    <name evidence="1" type="ORF">D3F03_04520</name>
</gene>
<reference evidence="1 2" key="1">
    <citation type="submission" date="2018-09" db="EMBL/GenBank/DDBJ databases">
        <title>Draft genome of Simplicispira sp. NY-02.</title>
        <authorList>
            <person name="Im W.T."/>
        </authorList>
    </citation>
    <scope>NUCLEOTIDE SEQUENCE [LARGE SCALE GENOMIC DNA]</scope>
    <source>
        <strain evidence="1 2">NY-02</strain>
    </source>
</reference>